<comment type="caution">
    <text evidence="1">The sequence shown here is derived from an EMBL/GenBank/DDBJ whole genome shotgun (WGS) entry which is preliminary data.</text>
</comment>
<name>A0A2K0U9S9_TRIHA</name>
<sequence>MTYTFGTGQKDQMASQLFRYETNSFKTEYPPLSTIHSFPLPSPQNLHTGVATDWSYNVPNGGYIGIGDSEKAARVGTTFSSDHQKVFAQGFTKITPDTKLTGDV</sequence>
<proteinExistence type="predicted"/>
<evidence type="ECO:0000313" key="2">
    <source>
        <dbReference type="Proteomes" id="UP000236290"/>
    </source>
</evidence>
<dbReference type="AlphaFoldDB" id="A0A2K0U9S9"/>
<organism evidence="1 2">
    <name type="scientific">Trichoderma harzianum</name>
    <name type="common">Hypocrea lixii</name>
    <dbReference type="NCBI Taxonomy" id="5544"/>
    <lineage>
        <taxon>Eukaryota</taxon>
        <taxon>Fungi</taxon>
        <taxon>Dikarya</taxon>
        <taxon>Ascomycota</taxon>
        <taxon>Pezizomycotina</taxon>
        <taxon>Sordariomycetes</taxon>
        <taxon>Hypocreomycetidae</taxon>
        <taxon>Hypocreales</taxon>
        <taxon>Hypocreaceae</taxon>
        <taxon>Trichoderma</taxon>
    </lineage>
</organism>
<evidence type="ECO:0000313" key="1">
    <source>
        <dbReference type="EMBL" id="PNP54528.1"/>
    </source>
</evidence>
<accession>A0A2K0U9S9</accession>
<dbReference type="EMBL" id="MTYI01000059">
    <property type="protein sequence ID" value="PNP54528.1"/>
    <property type="molecule type" value="Genomic_DNA"/>
</dbReference>
<dbReference type="Proteomes" id="UP000236290">
    <property type="component" value="Unassembled WGS sequence"/>
</dbReference>
<reference evidence="1 2" key="1">
    <citation type="submission" date="2017-02" db="EMBL/GenBank/DDBJ databases">
        <title>Genomes of Trichoderma spp. with biocontrol activity.</title>
        <authorList>
            <person name="Gardiner D."/>
            <person name="Kazan K."/>
            <person name="Vos C."/>
            <person name="Harvey P."/>
        </authorList>
    </citation>
    <scope>NUCLEOTIDE SEQUENCE [LARGE SCALE GENOMIC DNA]</scope>
    <source>
        <strain evidence="1 2">Tr1</strain>
    </source>
</reference>
<protein>
    <submittedName>
        <fullName evidence="1">Uncharacterized protein</fullName>
    </submittedName>
</protein>
<gene>
    <name evidence="1" type="ORF">THARTR1_05085</name>
</gene>